<keyword evidence="4" id="KW-0833">Ubl conjugation pathway</keyword>
<feature type="repeat" description="WD" evidence="6">
    <location>
        <begin position="672"/>
        <end position="708"/>
    </location>
</feature>
<evidence type="ECO:0000256" key="2">
    <source>
        <dbReference type="ARBA" id="ARBA00022574"/>
    </source>
</evidence>
<keyword evidence="7" id="KW-0732">Signal</keyword>
<dbReference type="InterPro" id="IPR036179">
    <property type="entry name" value="Ig-like_dom_sf"/>
</dbReference>
<keyword evidence="11" id="KW-1185">Reference proteome</keyword>
<feature type="domain" description="Ig-like" evidence="9">
    <location>
        <begin position="317"/>
        <end position="405"/>
    </location>
</feature>
<dbReference type="SMART" id="SM00408">
    <property type="entry name" value="IGc2"/>
    <property type="match status" value="3"/>
</dbReference>
<dbReference type="InterPro" id="IPR051983">
    <property type="entry name" value="WSB_SOCS-box_domain"/>
</dbReference>
<comment type="pathway">
    <text evidence="1">Protein modification; protein ubiquitination.</text>
</comment>
<dbReference type="InterPro" id="IPR015943">
    <property type="entry name" value="WD40/YVTN_repeat-like_dom_sf"/>
</dbReference>
<dbReference type="InterPro" id="IPR019775">
    <property type="entry name" value="WD40_repeat_CS"/>
</dbReference>
<dbReference type="Pfam" id="PF00047">
    <property type="entry name" value="ig"/>
    <property type="match status" value="1"/>
</dbReference>
<evidence type="ECO:0000256" key="1">
    <source>
        <dbReference type="ARBA" id="ARBA00004906"/>
    </source>
</evidence>
<dbReference type="PROSITE" id="PS50835">
    <property type="entry name" value="IG_LIKE"/>
    <property type="match status" value="3"/>
</dbReference>
<dbReference type="SMART" id="SM00969">
    <property type="entry name" value="SOCS_box"/>
    <property type="match status" value="1"/>
</dbReference>
<dbReference type="SMART" id="SM00409">
    <property type="entry name" value="IG"/>
    <property type="match status" value="3"/>
</dbReference>
<evidence type="ECO:0000313" key="11">
    <source>
        <dbReference type="Proteomes" id="UP001591681"/>
    </source>
</evidence>
<dbReference type="InterPro" id="IPR001496">
    <property type="entry name" value="SOCS_box"/>
</dbReference>
<dbReference type="PANTHER" id="PTHR15622">
    <property type="entry name" value="WD40 REPEAT PROTEIN"/>
    <property type="match status" value="1"/>
</dbReference>
<gene>
    <name evidence="10" type="ORF">ACEWY4_012315</name>
</gene>
<feature type="domain" description="Ig-like" evidence="9">
    <location>
        <begin position="131"/>
        <end position="212"/>
    </location>
</feature>
<evidence type="ECO:0000256" key="4">
    <source>
        <dbReference type="ARBA" id="ARBA00022786"/>
    </source>
</evidence>
<evidence type="ECO:0000259" key="8">
    <source>
        <dbReference type="PROSITE" id="PS50225"/>
    </source>
</evidence>
<evidence type="ECO:0000259" key="9">
    <source>
        <dbReference type="PROSITE" id="PS50835"/>
    </source>
</evidence>
<dbReference type="InterPro" id="IPR001680">
    <property type="entry name" value="WD40_rpt"/>
</dbReference>
<organism evidence="10 11">
    <name type="scientific">Coilia grayii</name>
    <name type="common">Gray's grenadier anchovy</name>
    <dbReference type="NCBI Taxonomy" id="363190"/>
    <lineage>
        <taxon>Eukaryota</taxon>
        <taxon>Metazoa</taxon>
        <taxon>Chordata</taxon>
        <taxon>Craniata</taxon>
        <taxon>Vertebrata</taxon>
        <taxon>Euteleostomi</taxon>
        <taxon>Actinopterygii</taxon>
        <taxon>Neopterygii</taxon>
        <taxon>Teleostei</taxon>
        <taxon>Clupei</taxon>
        <taxon>Clupeiformes</taxon>
        <taxon>Clupeoidei</taxon>
        <taxon>Engraulidae</taxon>
        <taxon>Coilinae</taxon>
        <taxon>Coilia</taxon>
    </lineage>
</organism>
<dbReference type="Pfam" id="PF07525">
    <property type="entry name" value="SOCS_box"/>
    <property type="match status" value="1"/>
</dbReference>
<feature type="chain" id="PRO_5044807236" evidence="7">
    <location>
        <begin position="18"/>
        <end position="947"/>
    </location>
</feature>
<evidence type="ECO:0000313" key="10">
    <source>
        <dbReference type="EMBL" id="KAL2092517.1"/>
    </source>
</evidence>
<evidence type="ECO:0000256" key="6">
    <source>
        <dbReference type="PROSITE-ProRule" id="PRU00221"/>
    </source>
</evidence>
<dbReference type="PROSITE" id="PS50225">
    <property type="entry name" value="SOCS"/>
    <property type="match status" value="1"/>
</dbReference>
<keyword evidence="2 6" id="KW-0853">WD repeat</keyword>
<feature type="domain" description="Ig-like" evidence="9">
    <location>
        <begin position="31"/>
        <end position="109"/>
    </location>
</feature>
<name>A0ABD1K066_9TELE</name>
<evidence type="ECO:0000256" key="7">
    <source>
        <dbReference type="SAM" id="SignalP"/>
    </source>
</evidence>
<dbReference type="SMART" id="SM00320">
    <property type="entry name" value="WD40"/>
    <property type="match status" value="6"/>
</dbReference>
<reference evidence="10 11" key="1">
    <citation type="submission" date="2024-09" db="EMBL/GenBank/DDBJ databases">
        <title>A chromosome-level genome assembly of Gray's grenadier anchovy, Coilia grayii.</title>
        <authorList>
            <person name="Fu Z."/>
        </authorList>
    </citation>
    <scope>NUCLEOTIDE SEQUENCE [LARGE SCALE GENOMIC DNA]</scope>
    <source>
        <strain evidence="10">G4</strain>
        <tissue evidence="10">Muscle</tissue>
    </source>
</reference>
<dbReference type="EMBL" id="JBHFQA010000010">
    <property type="protein sequence ID" value="KAL2092517.1"/>
    <property type="molecule type" value="Genomic_DNA"/>
</dbReference>
<evidence type="ECO:0000256" key="5">
    <source>
        <dbReference type="ARBA" id="ARBA00023319"/>
    </source>
</evidence>
<dbReference type="Gene3D" id="2.60.40.10">
    <property type="entry name" value="Immunoglobulins"/>
    <property type="match status" value="3"/>
</dbReference>
<dbReference type="CDD" id="cd00200">
    <property type="entry name" value="WD40"/>
    <property type="match status" value="1"/>
</dbReference>
<dbReference type="AlphaFoldDB" id="A0ABD1K066"/>
<dbReference type="Gene3D" id="1.10.750.20">
    <property type="entry name" value="SOCS box"/>
    <property type="match status" value="1"/>
</dbReference>
<dbReference type="InterPro" id="IPR013783">
    <property type="entry name" value="Ig-like_fold"/>
</dbReference>
<dbReference type="SMART" id="SM00253">
    <property type="entry name" value="SOCS"/>
    <property type="match status" value="1"/>
</dbReference>
<keyword evidence="3" id="KW-0677">Repeat</keyword>
<dbReference type="InterPro" id="IPR036036">
    <property type="entry name" value="SOCS_box-like_dom_sf"/>
</dbReference>
<comment type="caution">
    <text evidence="10">The sequence shown here is derived from an EMBL/GenBank/DDBJ whole genome shotgun (WGS) entry which is preliminary data.</text>
</comment>
<dbReference type="InterPro" id="IPR003598">
    <property type="entry name" value="Ig_sub2"/>
</dbReference>
<dbReference type="Proteomes" id="UP001591681">
    <property type="component" value="Unassembled WGS sequence"/>
</dbReference>
<feature type="signal peptide" evidence="7">
    <location>
        <begin position="1"/>
        <end position="17"/>
    </location>
</feature>
<sequence>MRLVAVTLVYFVCLCQTDDRSAPLRTFGEVGHSVTLPCHDKTGNVTPAFTQWLKDGSIVARRNHSSQQSPTLRHFIISNIGSLDIAGLLTIDEGIYECQCTPRNTSNVHNHTVIHLQIFSGPNNVTLDISPAEKLPNGTLYVRNGTDVHFKCSTPSTSYPSRTLSWILGSEKVPLASSNGSLIQFEFLRITPVYQGNHSCLAENTLSKKKVTSSKQLLVYFPPERHPECNWRIQNYSSLAVFICSWRGGYPAPTLQWEDVTPQGAVLAVFGSAVNETLEVMLNRSMLRDGQNLNCRGKHIATSKELSCQLNLKIPFPEGEPLVVAVEGTNVTLTCTDATSAPPATTIWQRTVARKDIEHGSKYVLSRQGPIFSLTIVNLTKDDEGTYFCRSENPIAARELEIYLTVKSSVSYTGGIVGTFLSVIILGAGIAIGMAAYNNRHKICLDDEEIFQDAVPRLPVLPNGHATTLVEIHRIPSSDHEEQDNTVGSQENQDTRHFSVVHEEKYQLTQNYEQQDDAMRNLSPPACPLDNGTKGASDGLVEQLRPIHPERLRGTAGCETWSVAFSPGGTFFAWSMGYGVVKVLSWPLPGGEEAGEGRDAEQTDKAPETTLNCGHTVWGLAFGPRPKTHPGAISHATDKLDEDAQRLLLATGLNNGIIKIWRVSNGEAMFNLEGHQSVVRELVFTPNGTLTLVSGSRDGTLRIWDLTTTGKACHTLLCRRGWVVCCRVSPDSSMIASVCNSDNRVCLWSLRSYTSMKDLAVHKQRTVSSCDFSPDGAVLAVGSSGPLTSAGWRVDLWDPYTAELLVTLEECCSCEAFMTSKTVKTLCFSPDGLSLALVVDHRALRLWELGQNTFVMETDFTRFHNELCCTFHPQGGIIATGTRDGYARFWKVKPTVLSLGHLCRAVLRCSVSTHQIRALPIPQKLLEFLTYRDIPKSQETYCRAHRR</sequence>
<dbReference type="CDD" id="cd00096">
    <property type="entry name" value="Ig"/>
    <property type="match status" value="1"/>
</dbReference>
<dbReference type="InterPro" id="IPR036322">
    <property type="entry name" value="WD40_repeat_dom_sf"/>
</dbReference>
<dbReference type="SUPFAM" id="SSF50978">
    <property type="entry name" value="WD40 repeat-like"/>
    <property type="match status" value="1"/>
</dbReference>
<feature type="domain" description="SOCS box" evidence="8">
    <location>
        <begin position="896"/>
        <end position="935"/>
    </location>
</feature>
<dbReference type="PANTHER" id="PTHR15622:SF1">
    <property type="entry name" value="WD REPEAT AND SOCS BOX-CONTAINING PROTEIN 2"/>
    <property type="match status" value="1"/>
</dbReference>
<dbReference type="PROSITE" id="PS50082">
    <property type="entry name" value="WD_REPEATS_2"/>
    <property type="match status" value="1"/>
</dbReference>
<dbReference type="SUPFAM" id="SSF158235">
    <property type="entry name" value="SOCS box-like"/>
    <property type="match status" value="1"/>
</dbReference>
<dbReference type="InterPro" id="IPR013151">
    <property type="entry name" value="Immunoglobulin_dom"/>
</dbReference>
<dbReference type="InterPro" id="IPR007110">
    <property type="entry name" value="Ig-like_dom"/>
</dbReference>
<proteinExistence type="predicted"/>
<dbReference type="SUPFAM" id="SSF48726">
    <property type="entry name" value="Immunoglobulin"/>
    <property type="match status" value="3"/>
</dbReference>
<dbReference type="Pfam" id="PF00400">
    <property type="entry name" value="WD40"/>
    <property type="match status" value="4"/>
</dbReference>
<dbReference type="InterPro" id="IPR003599">
    <property type="entry name" value="Ig_sub"/>
</dbReference>
<keyword evidence="5" id="KW-0393">Immunoglobulin domain</keyword>
<accession>A0ABD1K066</accession>
<protein>
    <submittedName>
        <fullName evidence="10">Uncharacterized protein</fullName>
    </submittedName>
</protein>
<dbReference type="Gene3D" id="2.130.10.10">
    <property type="entry name" value="YVTN repeat-like/Quinoprotein amine dehydrogenase"/>
    <property type="match status" value="2"/>
</dbReference>
<dbReference type="PROSITE" id="PS50294">
    <property type="entry name" value="WD_REPEATS_REGION"/>
    <property type="match status" value="1"/>
</dbReference>
<dbReference type="PROSITE" id="PS00678">
    <property type="entry name" value="WD_REPEATS_1"/>
    <property type="match status" value="1"/>
</dbReference>
<evidence type="ECO:0000256" key="3">
    <source>
        <dbReference type="ARBA" id="ARBA00022737"/>
    </source>
</evidence>